<dbReference type="Proteomes" id="UP000187209">
    <property type="component" value="Unassembled WGS sequence"/>
</dbReference>
<protein>
    <recommendedName>
        <fullName evidence="4">MORN repeat protein</fullName>
    </recommendedName>
</protein>
<comment type="caution">
    <text evidence="2">The sequence shown here is derived from an EMBL/GenBank/DDBJ whole genome shotgun (WGS) entry which is preliminary data.</text>
</comment>
<dbReference type="PANTHER" id="PTHR23084:SF179">
    <property type="entry name" value="OS10G0565000 PROTEIN"/>
    <property type="match status" value="1"/>
</dbReference>
<proteinExistence type="predicted"/>
<dbReference type="SMART" id="SM00698">
    <property type="entry name" value="MORN"/>
    <property type="match status" value="8"/>
</dbReference>
<sequence>MGAGYCFGEKAVEAKNINEGGLDLEKKPEEEVKVEPQSETLEPVFKMLVDPHEALTMQSGIRGYLVRKEIRKPLAEVKEVKTWQKLADKYPKLGKPLTEIQSSFVGDLEKKLVPLDIQRPDDGVAVKEMPAVQLDDGTVYEGEWDKHGNKHGLGTLVKEDGSKIVGCFKGGQLEGKGRMIESSGLVFEGEFKNGAMNGAGTVQNKSGGKFDGELADGKLHGKGTEQWPDGTKYKGGYQHGLRHGKGVLEMPDGTTYKGEFSNDKMHGSGKLVYKNGNSYDGEFKDNMMHGLGTFKWADGRVYEGNFKKDQKHGKGKMTWPDDKIYDGDWKDNKQHGEAEYTFQKKDKEMTTRKSKWENGSRVEWLDS</sequence>
<dbReference type="PROSITE" id="PS50096">
    <property type="entry name" value="IQ"/>
    <property type="match status" value="1"/>
</dbReference>
<evidence type="ECO:0000313" key="2">
    <source>
        <dbReference type="EMBL" id="OMJ85095.1"/>
    </source>
</evidence>
<dbReference type="AlphaFoldDB" id="A0A1R2C830"/>
<dbReference type="Gene3D" id="2.20.110.10">
    <property type="entry name" value="Histone H3 K4-specific methyltransferase SET7/9 N-terminal domain"/>
    <property type="match status" value="4"/>
</dbReference>
<name>A0A1R2C830_9CILI</name>
<evidence type="ECO:0000256" key="1">
    <source>
        <dbReference type="ARBA" id="ARBA00022737"/>
    </source>
</evidence>
<organism evidence="2 3">
    <name type="scientific">Stentor coeruleus</name>
    <dbReference type="NCBI Taxonomy" id="5963"/>
    <lineage>
        <taxon>Eukaryota</taxon>
        <taxon>Sar</taxon>
        <taxon>Alveolata</taxon>
        <taxon>Ciliophora</taxon>
        <taxon>Postciliodesmatophora</taxon>
        <taxon>Heterotrichea</taxon>
        <taxon>Heterotrichida</taxon>
        <taxon>Stentoridae</taxon>
        <taxon>Stentor</taxon>
    </lineage>
</organism>
<accession>A0A1R2C830</accession>
<gene>
    <name evidence="2" type="ORF">SteCoe_13685</name>
</gene>
<keyword evidence="3" id="KW-1185">Reference proteome</keyword>
<dbReference type="OrthoDB" id="365384at2759"/>
<dbReference type="Pfam" id="PF02493">
    <property type="entry name" value="MORN"/>
    <property type="match status" value="9"/>
</dbReference>
<dbReference type="EMBL" id="MPUH01000248">
    <property type="protein sequence ID" value="OMJ85095.1"/>
    <property type="molecule type" value="Genomic_DNA"/>
</dbReference>
<evidence type="ECO:0000313" key="3">
    <source>
        <dbReference type="Proteomes" id="UP000187209"/>
    </source>
</evidence>
<dbReference type="SUPFAM" id="SSF82185">
    <property type="entry name" value="Histone H3 K4-specific methyltransferase SET7/9 N-terminal domain"/>
    <property type="match status" value="2"/>
</dbReference>
<keyword evidence="1" id="KW-0677">Repeat</keyword>
<reference evidence="2 3" key="1">
    <citation type="submission" date="2016-11" db="EMBL/GenBank/DDBJ databases">
        <title>The macronuclear genome of Stentor coeruleus: a giant cell with tiny introns.</title>
        <authorList>
            <person name="Slabodnick M."/>
            <person name="Ruby J.G."/>
            <person name="Reiff S.B."/>
            <person name="Swart E.C."/>
            <person name="Gosai S."/>
            <person name="Prabakaran S."/>
            <person name="Witkowska E."/>
            <person name="Larue G.E."/>
            <person name="Fisher S."/>
            <person name="Freeman R.M."/>
            <person name="Gunawardena J."/>
            <person name="Chu W."/>
            <person name="Stover N.A."/>
            <person name="Gregory B.D."/>
            <person name="Nowacki M."/>
            <person name="Derisi J."/>
            <person name="Roy S.W."/>
            <person name="Marshall W.F."/>
            <person name="Sood P."/>
        </authorList>
    </citation>
    <scope>NUCLEOTIDE SEQUENCE [LARGE SCALE GENOMIC DNA]</scope>
    <source>
        <strain evidence="2">WM001</strain>
    </source>
</reference>
<evidence type="ECO:0008006" key="4">
    <source>
        <dbReference type="Google" id="ProtNLM"/>
    </source>
</evidence>
<dbReference type="InterPro" id="IPR003409">
    <property type="entry name" value="MORN"/>
</dbReference>
<dbReference type="PANTHER" id="PTHR23084">
    <property type="entry name" value="PHOSPHATIDYLINOSITOL-4-PHOSPHATE 5-KINASE RELATED"/>
    <property type="match status" value="1"/>
</dbReference>